<name>A0AAN5I547_9BILA</name>
<reference evidence="2" key="1">
    <citation type="submission" date="2022-10" db="EMBL/GenBank/DDBJ databases">
        <title>Genome assembly of Pristionchus species.</title>
        <authorList>
            <person name="Yoshida K."/>
            <person name="Sommer R.J."/>
        </authorList>
    </citation>
    <scope>NUCLEOTIDE SEQUENCE [LARGE SCALE GENOMIC DNA]</scope>
    <source>
        <strain evidence="2">RS5460</strain>
    </source>
</reference>
<dbReference type="EMBL" id="BTRK01000005">
    <property type="protein sequence ID" value="GMR51076.1"/>
    <property type="molecule type" value="Genomic_DNA"/>
</dbReference>
<evidence type="ECO:0000313" key="2">
    <source>
        <dbReference type="Proteomes" id="UP001328107"/>
    </source>
</evidence>
<sequence length="111" mass="12566">MSIVHELRYTTYNNSSSGIVMEAPNLFALGCRLRNDILKLSKGRTGCITFEYSFGERRGGQELNESAINQIRGYLGNEIRKAVINSEVFLTFSKILKDVRCKALEVRICDL</sequence>
<dbReference type="Proteomes" id="UP001328107">
    <property type="component" value="Unassembled WGS sequence"/>
</dbReference>
<organism evidence="1 2">
    <name type="scientific">Pristionchus mayeri</name>
    <dbReference type="NCBI Taxonomy" id="1317129"/>
    <lineage>
        <taxon>Eukaryota</taxon>
        <taxon>Metazoa</taxon>
        <taxon>Ecdysozoa</taxon>
        <taxon>Nematoda</taxon>
        <taxon>Chromadorea</taxon>
        <taxon>Rhabditida</taxon>
        <taxon>Rhabditina</taxon>
        <taxon>Diplogasteromorpha</taxon>
        <taxon>Diplogasteroidea</taxon>
        <taxon>Neodiplogasteridae</taxon>
        <taxon>Pristionchus</taxon>
    </lineage>
</organism>
<feature type="non-terminal residue" evidence="1">
    <location>
        <position position="111"/>
    </location>
</feature>
<protein>
    <submittedName>
        <fullName evidence="1">Uncharacterized protein</fullName>
    </submittedName>
</protein>
<proteinExistence type="predicted"/>
<comment type="caution">
    <text evidence="1">The sequence shown here is derived from an EMBL/GenBank/DDBJ whole genome shotgun (WGS) entry which is preliminary data.</text>
</comment>
<gene>
    <name evidence="1" type="ORF">PMAYCL1PPCAC_21271</name>
</gene>
<evidence type="ECO:0000313" key="1">
    <source>
        <dbReference type="EMBL" id="GMR51076.1"/>
    </source>
</evidence>
<accession>A0AAN5I547</accession>
<keyword evidence="2" id="KW-1185">Reference proteome</keyword>
<dbReference type="AlphaFoldDB" id="A0AAN5I547"/>